<organism evidence="2 3">
    <name type="scientific">Rhizobium leguminosarum</name>
    <dbReference type="NCBI Taxonomy" id="384"/>
    <lineage>
        <taxon>Bacteria</taxon>
        <taxon>Pseudomonadati</taxon>
        <taxon>Pseudomonadota</taxon>
        <taxon>Alphaproteobacteria</taxon>
        <taxon>Hyphomicrobiales</taxon>
        <taxon>Rhizobiaceae</taxon>
        <taxon>Rhizobium/Agrobacterium group</taxon>
        <taxon>Rhizobium</taxon>
    </lineage>
</organism>
<dbReference type="AlphaFoldDB" id="A0A444I3J7"/>
<dbReference type="Gene3D" id="3.40.1440.60">
    <property type="entry name" value="PriA, 3(prime) DNA-binding domain"/>
    <property type="match status" value="1"/>
</dbReference>
<name>A0A444I3J7_RHILE</name>
<dbReference type="EMBL" id="SBHX01000027">
    <property type="protein sequence ID" value="RWX32091.1"/>
    <property type="molecule type" value="Genomic_DNA"/>
</dbReference>
<dbReference type="Proteomes" id="UP000283817">
    <property type="component" value="Unassembled WGS sequence"/>
</dbReference>
<dbReference type="InterPro" id="IPR042115">
    <property type="entry name" value="PriA_3primeBD_sf"/>
</dbReference>
<proteinExistence type="predicted"/>
<evidence type="ECO:0000313" key="3">
    <source>
        <dbReference type="Proteomes" id="UP000283817"/>
    </source>
</evidence>
<protein>
    <recommendedName>
        <fullName evidence="1">Primosomal protein N' 3' DNA-binding domain-containing protein</fullName>
    </recommendedName>
</protein>
<comment type="caution">
    <text evidence="2">The sequence shown here is derived from an EMBL/GenBank/DDBJ whole genome shotgun (WGS) entry which is preliminary data.</text>
</comment>
<sequence length="80" mass="8744">MTEATSLTVAAIMFKWQKDGKTYDYFIPEGMTVNVGDKVVVATARGETTVEVMAIKTESDMAQKKILRVVQPETTEGEGA</sequence>
<evidence type="ECO:0000259" key="1">
    <source>
        <dbReference type="Pfam" id="PF17764"/>
    </source>
</evidence>
<evidence type="ECO:0000313" key="2">
    <source>
        <dbReference type="EMBL" id="RWX32091.1"/>
    </source>
</evidence>
<accession>A0A444I3J7</accession>
<reference evidence="2 3" key="1">
    <citation type="submission" date="2019-01" db="EMBL/GenBank/DDBJ databases">
        <title>RHIZO-ID as a novel technology for direct rhizobia identification.</title>
        <authorList>
            <person name="De Meyer S.E."/>
        </authorList>
    </citation>
    <scope>NUCLEOTIDE SEQUENCE [LARGE SCALE GENOMIC DNA]</scope>
    <source>
        <strain evidence="2 3">WSM448</strain>
    </source>
</reference>
<dbReference type="Pfam" id="PF17764">
    <property type="entry name" value="PriA_3primeBD"/>
    <property type="match status" value="1"/>
</dbReference>
<feature type="domain" description="Primosomal protein N' 3' DNA-binding" evidence="1">
    <location>
        <begin position="21"/>
        <end position="70"/>
    </location>
</feature>
<dbReference type="GO" id="GO:0003677">
    <property type="term" value="F:DNA binding"/>
    <property type="evidence" value="ECO:0007669"/>
    <property type="project" value="InterPro"/>
</dbReference>
<dbReference type="InterPro" id="IPR041222">
    <property type="entry name" value="PriA_3primeBD"/>
</dbReference>
<gene>
    <name evidence="2" type="ORF">EHI47_11505</name>
</gene>